<dbReference type="Pfam" id="PF20730">
    <property type="entry name" value="YetF_N"/>
    <property type="match status" value="1"/>
</dbReference>
<evidence type="ECO:0000313" key="11">
    <source>
        <dbReference type="Proteomes" id="UP000010880"/>
    </source>
</evidence>
<proteinExistence type="inferred from homology"/>
<dbReference type="KEGG" id="hhl:Halha_0944"/>
<dbReference type="EMBL" id="CP003359">
    <property type="protein sequence ID" value="AGB40905.1"/>
    <property type="molecule type" value="Genomic_DNA"/>
</dbReference>
<reference evidence="11" key="1">
    <citation type="submission" date="2012-02" db="EMBL/GenBank/DDBJ databases">
        <title>The complete genome of Halobacteroides halobius DSM 5150.</title>
        <authorList>
            <person name="Lucas S."/>
            <person name="Copeland A."/>
            <person name="Lapidus A."/>
            <person name="Glavina del Rio T."/>
            <person name="Dalin E."/>
            <person name="Tice H."/>
            <person name="Bruce D."/>
            <person name="Goodwin L."/>
            <person name="Pitluck S."/>
            <person name="Peters L."/>
            <person name="Mikhailova N."/>
            <person name="Gu W."/>
            <person name="Kyrpides N."/>
            <person name="Mavromatis K."/>
            <person name="Ivanova N."/>
            <person name="Brettin T."/>
            <person name="Detter J.C."/>
            <person name="Han C."/>
            <person name="Larimer F."/>
            <person name="Land M."/>
            <person name="Hauser L."/>
            <person name="Markowitz V."/>
            <person name="Cheng J.-F."/>
            <person name="Hugenholtz P."/>
            <person name="Woyke T."/>
            <person name="Wu D."/>
            <person name="Tindall B."/>
            <person name="Pomrenke H."/>
            <person name="Brambilla E."/>
            <person name="Klenk H.-P."/>
            <person name="Eisen J.A."/>
        </authorList>
    </citation>
    <scope>NUCLEOTIDE SEQUENCE [LARGE SCALE GENOMIC DNA]</scope>
    <source>
        <strain evidence="11">ATCC 35273 / DSM 5150 / MD-1</strain>
    </source>
</reference>
<evidence type="ECO:0000256" key="1">
    <source>
        <dbReference type="ARBA" id="ARBA00004651"/>
    </source>
</evidence>
<feature type="domain" description="YetF C-terminal" evidence="8">
    <location>
        <begin position="82"/>
        <end position="214"/>
    </location>
</feature>
<evidence type="ECO:0000256" key="6">
    <source>
        <dbReference type="ARBA" id="ARBA00023136"/>
    </source>
</evidence>
<gene>
    <name evidence="10" type="ordered locus">Halha_0944</name>
</gene>
<keyword evidence="5 7" id="KW-1133">Transmembrane helix</keyword>
<dbReference type="eggNOG" id="COG2323">
    <property type="taxonomic scope" value="Bacteria"/>
</dbReference>
<keyword evidence="4 7" id="KW-0812">Transmembrane</keyword>
<dbReference type="GO" id="GO:0005886">
    <property type="term" value="C:plasma membrane"/>
    <property type="evidence" value="ECO:0007669"/>
    <property type="project" value="UniProtKB-SubCell"/>
</dbReference>
<evidence type="ECO:0000259" key="8">
    <source>
        <dbReference type="Pfam" id="PF04239"/>
    </source>
</evidence>
<dbReference type="Gene3D" id="3.30.240.20">
    <property type="entry name" value="bsu07140 like domains"/>
    <property type="match status" value="2"/>
</dbReference>
<sequence length="239" mass="27572">MNMIIRIFIQATLTFFTIYLLTRVLGKKQISQLTFYDYVNGVTFGSIAATAATNVKNPTWYYLWALFVFALFTFLVQYITLKNRKVRKVLEGEPTILIHKGKILEDNMEKSRFNMADLMAELRQRKIFDIKNVHFALLETNGKVSVMPVAKQNPVTPADLNIQPKEQTIATELIVDGKIIKSNLEQHNLTEKWLKQKVSAENVEVEDIVWLSYNPIDKSLYFDFKADKLGKDKVDISDN</sequence>
<evidence type="ECO:0000256" key="4">
    <source>
        <dbReference type="ARBA" id="ARBA00022692"/>
    </source>
</evidence>
<evidence type="ECO:0000259" key="9">
    <source>
        <dbReference type="Pfam" id="PF20730"/>
    </source>
</evidence>
<keyword evidence="6 7" id="KW-0472">Membrane</keyword>
<feature type="transmembrane region" description="Helical" evidence="7">
    <location>
        <begin position="61"/>
        <end position="81"/>
    </location>
</feature>
<evidence type="ECO:0000256" key="5">
    <source>
        <dbReference type="ARBA" id="ARBA00022989"/>
    </source>
</evidence>
<dbReference type="PANTHER" id="PTHR34582:SF7">
    <property type="entry name" value="UPF0702 TRANSMEMBRANE PROTEIN YDFS"/>
    <property type="match status" value="1"/>
</dbReference>
<dbReference type="HOGENOM" id="CLU_077149_0_2_9"/>
<dbReference type="InterPro" id="IPR007353">
    <property type="entry name" value="DUF421"/>
</dbReference>
<name>L0K8P1_HALHC</name>
<dbReference type="Proteomes" id="UP000010880">
    <property type="component" value="Chromosome"/>
</dbReference>
<evidence type="ECO:0000313" key="10">
    <source>
        <dbReference type="EMBL" id="AGB40905.1"/>
    </source>
</evidence>
<comment type="similarity">
    <text evidence="2">Belongs to the UPF0702 family.</text>
</comment>
<dbReference type="RefSeq" id="WP_015326630.1">
    <property type="nucleotide sequence ID" value="NC_019978.1"/>
</dbReference>
<dbReference type="AlphaFoldDB" id="L0K8P1"/>
<keyword evidence="3" id="KW-1003">Cell membrane</keyword>
<dbReference type="Pfam" id="PF04239">
    <property type="entry name" value="DUF421"/>
    <property type="match status" value="1"/>
</dbReference>
<accession>L0K8P1</accession>
<keyword evidence="11" id="KW-1185">Reference proteome</keyword>
<dbReference type="STRING" id="748449.Halha_0944"/>
<feature type="domain" description="YetF-like N-terminal transmembrane" evidence="9">
    <location>
        <begin position="5"/>
        <end position="79"/>
    </location>
</feature>
<dbReference type="OrthoDB" id="9778331at2"/>
<dbReference type="InterPro" id="IPR023090">
    <property type="entry name" value="UPF0702_alpha/beta_dom_sf"/>
</dbReference>
<evidence type="ECO:0000256" key="7">
    <source>
        <dbReference type="SAM" id="Phobius"/>
    </source>
</evidence>
<evidence type="ECO:0000256" key="3">
    <source>
        <dbReference type="ARBA" id="ARBA00022475"/>
    </source>
</evidence>
<protein>
    <submittedName>
        <fullName evidence="10">Putative membrane protein</fullName>
    </submittedName>
</protein>
<comment type="subcellular location">
    <subcellularLocation>
        <location evidence="1">Cell membrane</location>
        <topology evidence="1">Multi-pass membrane protein</topology>
    </subcellularLocation>
</comment>
<organism evidence="10 11">
    <name type="scientific">Halobacteroides halobius (strain ATCC 35273 / DSM 5150 / MD-1)</name>
    <dbReference type="NCBI Taxonomy" id="748449"/>
    <lineage>
        <taxon>Bacteria</taxon>
        <taxon>Bacillati</taxon>
        <taxon>Bacillota</taxon>
        <taxon>Clostridia</taxon>
        <taxon>Halanaerobiales</taxon>
        <taxon>Halobacteroidaceae</taxon>
        <taxon>Halobacteroides</taxon>
    </lineage>
</organism>
<evidence type="ECO:0000256" key="2">
    <source>
        <dbReference type="ARBA" id="ARBA00006448"/>
    </source>
</evidence>
<dbReference type="PANTHER" id="PTHR34582">
    <property type="entry name" value="UPF0702 TRANSMEMBRANE PROTEIN YCAP"/>
    <property type="match status" value="1"/>
</dbReference>
<dbReference type="InterPro" id="IPR048454">
    <property type="entry name" value="YetF_N"/>
</dbReference>